<comment type="subcellular location">
    <subcellularLocation>
        <location evidence="1">Secreted</location>
    </subcellularLocation>
</comment>
<dbReference type="Gene3D" id="1.20.90.10">
    <property type="entry name" value="Phospholipase A2 domain"/>
    <property type="match status" value="1"/>
</dbReference>
<dbReference type="Proteomes" id="UP000887540">
    <property type="component" value="Unplaced"/>
</dbReference>
<evidence type="ECO:0000313" key="3">
    <source>
        <dbReference type="Proteomes" id="UP000887540"/>
    </source>
</evidence>
<protein>
    <submittedName>
        <fullName evidence="4">Phospholipase A(2)</fullName>
    </submittedName>
</protein>
<dbReference type="SUPFAM" id="SSF48619">
    <property type="entry name" value="Phospholipase A2, PLA2"/>
    <property type="match status" value="1"/>
</dbReference>
<dbReference type="GO" id="GO:0050482">
    <property type="term" value="P:arachidonate secretion"/>
    <property type="evidence" value="ECO:0007669"/>
    <property type="project" value="InterPro"/>
</dbReference>
<keyword evidence="3" id="KW-1185">Reference proteome</keyword>
<evidence type="ECO:0000313" key="4">
    <source>
        <dbReference type="WBParaSite" id="ACRNAN_scaffold3960.g17253.t1"/>
    </source>
</evidence>
<evidence type="ECO:0000256" key="2">
    <source>
        <dbReference type="ARBA" id="ARBA00022525"/>
    </source>
</evidence>
<accession>A0A914DUI4</accession>
<evidence type="ECO:0000256" key="1">
    <source>
        <dbReference type="ARBA" id="ARBA00004613"/>
    </source>
</evidence>
<proteinExistence type="predicted"/>
<keyword evidence="2" id="KW-0964">Secreted</keyword>
<organism evidence="3 4">
    <name type="scientific">Acrobeloides nanus</name>
    <dbReference type="NCBI Taxonomy" id="290746"/>
    <lineage>
        <taxon>Eukaryota</taxon>
        <taxon>Metazoa</taxon>
        <taxon>Ecdysozoa</taxon>
        <taxon>Nematoda</taxon>
        <taxon>Chromadorea</taxon>
        <taxon>Rhabditida</taxon>
        <taxon>Tylenchina</taxon>
        <taxon>Cephalobomorpha</taxon>
        <taxon>Cephaloboidea</taxon>
        <taxon>Cephalobidae</taxon>
        <taxon>Acrobeloides</taxon>
    </lineage>
</organism>
<dbReference type="AlphaFoldDB" id="A0A914DUI4"/>
<sequence length="97" mass="11308">MLNLITPIRPQYYGNHCGKGVGYSGVPFMDEFDACCYEHDRCLEKWFIFFDILCHVDVVKCMIRVRKETGRPIPRAIVRGVRRDIPDLDEILNDFGL</sequence>
<dbReference type="GO" id="GO:0005576">
    <property type="term" value="C:extracellular region"/>
    <property type="evidence" value="ECO:0007669"/>
    <property type="project" value="UniProtKB-SubCell"/>
</dbReference>
<dbReference type="GO" id="GO:0006644">
    <property type="term" value="P:phospholipid metabolic process"/>
    <property type="evidence" value="ECO:0007669"/>
    <property type="project" value="InterPro"/>
</dbReference>
<dbReference type="InterPro" id="IPR036444">
    <property type="entry name" value="PLipase_A2_dom_sf"/>
</dbReference>
<dbReference type="InterPro" id="IPR033113">
    <property type="entry name" value="PLA2_histidine"/>
</dbReference>
<reference evidence="4" key="1">
    <citation type="submission" date="2022-11" db="UniProtKB">
        <authorList>
            <consortium name="WormBaseParasite"/>
        </authorList>
    </citation>
    <scope>IDENTIFICATION</scope>
</reference>
<dbReference type="PROSITE" id="PS00118">
    <property type="entry name" value="PA2_HIS"/>
    <property type="match status" value="1"/>
</dbReference>
<dbReference type="WBParaSite" id="ACRNAN_scaffold3960.g17253.t1">
    <property type="protein sequence ID" value="ACRNAN_scaffold3960.g17253.t1"/>
    <property type="gene ID" value="ACRNAN_scaffold3960.g17253"/>
</dbReference>
<name>A0A914DUI4_9BILA</name>
<dbReference type="GO" id="GO:0004623">
    <property type="term" value="F:phospholipase A2 activity"/>
    <property type="evidence" value="ECO:0007669"/>
    <property type="project" value="InterPro"/>
</dbReference>